<proteinExistence type="predicted"/>
<dbReference type="GO" id="GO:0000287">
    <property type="term" value="F:magnesium ion binding"/>
    <property type="evidence" value="ECO:0007669"/>
    <property type="project" value="InterPro"/>
</dbReference>
<sequence length="168" mass="19159">MTTADKSLQSPAVRELLYLVLSRLGKQSVLSDDNFPYRLMADAQTQEFVSFSHSRDCVALIISPYPCGVDVEIRPISQAVAKRFFSYHENLYLQNYPTDTQAIYRQILWQLKESWIKLNGGTLTQGMGVDFGQYLVHIHPQNDSTIPLHDGYMAYINPSLYLSAIYQS</sequence>
<gene>
    <name evidence="3" type="ORF">B0680_09950</name>
</gene>
<evidence type="ECO:0000313" key="4">
    <source>
        <dbReference type="Proteomes" id="UP000189800"/>
    </source>
</evidence>
<keyword evidence="1" id="KW-0808">Transferase</keyword>
<evidence type="ECO:0000259" key="2">
    <source>
        <dbReference type="Pfam" id="PF01648"/>
    </source>
</evidence>
<organism evidence="3 4">
    <name type="scientific">Moraxella pluranimalium</name>
    <dbReference type="NCBI Taxonomy" id="470453"/>
    <lineage>
        <taxon>Bacteria</taxon>
        <taxon>Pseudomonadati</taxon>
        <taxon>Pseudomonadota</taxon>
        <taxon>Gammaproteobacteria</taxon>
        <taxon>Moraxellales</taxon>
        <taxon>Moraxellaceae</taxon>
        <taxon>Moraxella</taxon>
    </lineage>
</organism>
<protein>
    <recommendedName>
        <fullName evidence="2">4'-phosphopantetheinyl transferase domain-containing protein</fullName>
    </recommendedName>
</protein>
<feature type="domain" description="4'-phosphopantetheinyl transferase" evidence="2">
    <location>
        <begin position="66"/>
        <end position="145"/>
    </location>
</feature>
<dbReference type="Pfam" id="PF01648">
    <property type="entry name" value="ACPS"/>
    <property type="match status" value="1"/>
</dbReference>
<dbReference type="SUPFAM" id="SSF56214">
    <property type="entry name" value="4'-phosphopantetheinyl transferase"/>
    <property type="match status" value="1"/>
</dbReference>
<dbReference type="InterPro" id="IPR008278">
    <property type="entry name" value="4-PPantetheinyl_Trfase_dom"/>
</dbReference>
<dbReference type="InterPro" id="IPR037143">
    <property type="entry name" value="4-PPantetheinyl_Trfase_dom_sf"/>
</dbReference>
<dbReference type="Gene3D" id="3.90.470.20">
    <property type="entry name" value="4'-phosphopantetheinyl transferase domain"/>
    <property type="match status" value="2"/>
</dbReference>
<dbReference type="GO" id="GO:0008897">
    <property type="term" value="F:holo-[acyl-carrier-protein] synthase activity"/>
    <property type="evidence" value="ECO:0007669"/>
    <property type="project" value="InterPro"/>
</dbReference>
<name>A0A1T0CG58_9GAMM</name>
<keyword evidence="4" id="KW-1185">Reference proteome</keyword>
<dbReference type="STRING" id="470453.B0680_09950"/>
<evidence type="ECO:0000313" key="3">
    <source>
        <dbReference type="EMBL" id="OOS21316.1"/>
    </source>
</evidence>
<comment type="caution">
    <text evidence="3">The sequence shown here is derived from an EMBL/GenBank/DDBJ whole genome shotgun (WGS) entry which is preliminary data.</text>
</comment>
<accession>A0A1T0CG58</accession>
<reference evidence="3 4" key="1">
    <citation type="submission" date="2017-02" db="EMBL/GenBank/DDBJ databases">
        <title>Draft genome sequence of Moraxella pluranimalium CCUG 54913T type strain.</title>
        <authorList>
            <person name="Salva-Serra F."/>
            <person name="Engstrom-Jakobsson H."/>
            <person name="Thorell K."/>
            <person name="Jaen-Luchoro D."/>
            <person name="Gonzales-Siles L."/>
            <person name="Karlsson R."/>
            <person name="Yazdan S."/>
            <person name="Boulund F."/>
            <person name="Johnning A."/>
            <person name="Engstrand L."/>
            <person name="Kristiansson E."/>
            <person name="Moore E."/>
        </authorList>
    </citation>
    <scope>NUCLEOTIDE SEQUENCE [LARGE SCALE GENOMIC DNA]</scope>
    <source>
        <strain evidence="3 4">CCUG 54913</strain>
    </source>
</reference>
<dbReference type="Proteomes" id="UP000189800">
    <property type="component" value="Unassembled WGS sequence"/>
</dbReference>
<evidence type="ECO:0000256" key="1">
    <source>
        <dbReference type="ARBA" id="ARBA00022679"/>
    </source>
</evidence>
<dbReference type="AlphaFoldDB" id="A0A1T0CG58"/>
<dbReference type="EMBL" id="MUYU01000031">
    <property type="protein sequence ID" value="OOS21316.1"/>
    <property type="molecule type" value="Genomic_DNA"/>
</dbReference>